<keyword evidence="6 8" id="KW-1133">Transmembrane helix</keyword>
<name>A0A1G8HUX0_9BURK</name>
<dbReference type="OrthoDB" id="9156191at2"/>
<keyword evidence="5 8" id="KW-0812">Transmembrane</keyword>
<keyword evidence="7 8" id="KW-0472">Membrane</keyword>
<dbReference type="PROSITE" id="PS50928">
    <property type="entry name" value="ABC_TM1"/>
    <property type="match status" value="1"/>
</dbReference>
<evidence type="ECO:0000256" key="5">
    <source>
        <dbReference type="ARBA" id="ARBA00022692"/>
    </source>
</evidence>
<dbReference type="PANTHER" id="PTHR42929">
    <property type="entry name" value="INNER MEMBRANE ABC TRANSPORTER PERMEASE PROTEIN YDCU-RELATED-RELATED"/>
    <property type="match status" value="1"/>
</dbReference>
<reference evidence="10 11" key="1">
    <citation type="submission" date="2016-10" db="EMBL/GenBank/DDBJ databases">
        <authorList>
            <person name="de Groot N.N."/>
        </authorList>
    </citation>
    <scope>NUCLEOTIDE SEQUENCE [LARGE SCALE GENOMIC DNA]</scope>
    <source>
        <strain evidence="10 11">LMG 2247</strain>
    </source>
</reference>
<protein>
    <submittedName>
        <fullName evidence="10">Putative spermidine/putrescine transport system permease protein</fullName>
    </submittedName>
</protein>
<feature type="domain" description="ABC transmembrane type-1" evidence="9">
    <location>
        <begin position="86"/>
        <end position="292"/>
    </location>
</feature>
<dbReference type="AlphaFoldDB" id="A0A1G8HUX0"/>
<comment type="similarity">
    <text evidence="2">Belongs to the binding-protein-dependent transport system permease family. CysTW subfamily.</text>
</comment>
<evidence type="ECO:0000313" key="10">
    <source>
        <dbReference type="EMBL" id="SDI10463.1"/>
    </source>
</evidence>
<evidence type="ECO:0000256" key="6">
    <source>
        <dbReference type="ARBA" id="ARBA00022989"/>
    </source>
</evidence>
<feature type="transmembrane region" description="Helical" evidence="8">
    <location>
        <begin position="27"/>
        <end position="49"/>
    </location>
</feature>
<keyword evidence="4" id="KW-1003">Cell membrane</keyword>
<dbReference type="Pfam" id="PF00528">
    <property type="entry name" value="BPD_transp_1"/>
    <property type="match status" value="1"/>
</dbReference>
<evidence type="ECO:0000256" key="7">
    <source>
        <dbReference type="ARBA" id="ARBA00023136"/>
    </source>
</evidence>
<evidence type="ECO:0000256" key="8">
    <source>
        <dbReference type="RuleBase" id="RU363032"/>
    </source>
</evidence>
<accession>A0A1G8HUX0</accession>
<feature type="transmembrane region" description="Helical" evidence="8">
    <location>
        <begin position="224"/>
        <end position="249"/>
    </location>
</feature>
<evidence type="ECO:0000256" key="1">
    <source>
        <dbReference type="ARBA" id="ARBA00004651"/>
    </source>
</evidence>
<dbReference type="InterPro" id="IPR000515">
    <property type="entry name" value="MetI-like"/>
</dbReference>
<dbReference type="Gene3D" id="1.10.3720.10">
    <property type="entry name" value="MetI-like"/>
    <property type="match status" value="1"/>
</dbReference>
<dbReference type="EMBL" id="FNCJ01000017">
    <property type="protein sequence ID" value="SDI10463.1"/>
    <property type="molecule type" value="Genomic_DNA"/>
</dbReference>
<dbReference type="SUPFAM" id="SSF161098">
    <property type="entry name" value="MetI-like"/>
    <property type="match status" value="1"/>
</dbReference>
<comment type="subcellular location">
    <subcellularLocation>
        <location evidence="1 8">Cell membrane</location>
        <topology evidence="1 8">Multi-pass membrane protein</topology>
    </subcellularLocation>
</comment>
<keyword evidence="3 8" id="KW-0813">Transport</keyword>
<sequence>MADSSPSPLPAPAQAAPRSHAGRADAAPWLLAGPALLLFCGLLLVPLLLTTVLSFHAFDGTQGVLPTFTLSNYVEVLSDGYYHEIFLRTGGMALAVTLLCVVLGVPETIILARMKSPWRSIFLIVILGPLLISVVVRTLGWAILLGNNGLLNEALQALGITSEPVKLVFTMTGVIIGLTHVLVPFMVIAVWATLQKLDLQVENAARSLGAQPFAVFRRVVFPQLLPGVLSGSIIVFALAASAFATPALLGGRRLKVAATAAYDEFLNTLNWPLGATIAVLLLIANVVIILGCNRWIERRFRAVFEG</sequence>
<evidence type="ECO:0000313" key="11">
    <source>
        <dbReference type="Proteomes" id="UP000199706"/>
    </source>
</evidence>
<evidence type="ECO:0000256" key="4">
    <source>
        <dbReference type="ARBA" id="ARBA00022475"/>
    </source>
</evidence>
<dbReference type="GO" id="GO:0005886">
    <property type="term" value="C:plasma membrane"/>
    <property type="evidence" value="ECO:0007669"/>
    <property type="project" value="UniProtKB-SubCell"/>
</dbReference>
<feature type="transmembrane region" description="Helical" evidence="8">
    <location>
        <begin position="85"/>
        <end position="109"/>
    </location>
</feature>
<feature type="transmembrane region" description="Helical" evidence="8">
    <location>
        <begin position="121"/>
        <end position="147"/>
    </location>
</feature>
<proteinExistence type="inferred from homology"/>
<feature type="transmembrane region" description="Helical" evidence="8">
    <location>
        <begin position="167"/>
        <end position="194"/>
    </location>
</feature>
<evidence type="ECO:0000256" key="2">
    <source>
        <dbReference type="ARBA" id="ARBA00007069"/>
    </source>
</evidence>
<gene>
    <name evidence="10" type="ORF">SAMN05216466_11781</name>
</gene>
<dbReference type="RefSeq" id="WP_090690375.1">
    <property type="nucleotide sequence ID" value="NZ_CADERL010000018.1"/>
</dbReference>
<organism evidence="10 11">
    <name type="scientific">Paraburkholderia phenazinium</name>
    <dbReference type="NCBI Taxonomy" id="60549"/>
    <lineage>
        <taxon>Bacteria</taxon>
        <taxon>Pseudomonadati</taxon>
        <taxon>Pseudomonadota</taxon>
        <taxon>Betaproteobacteria</taxon>
        <taxon>Burkholderiales</taxon>
        <taxon>Burkholderiaceae</taxon>
        <taxon>Paraburkholderia</taxon>
    </lineage>
</organism>
<evidence type="ECO:0000259" key="9">
    <source>
        <dbReference type="PROSITE" id="PS50928"/>
    </source>
</evidence>
<dbReference type="Proteomes" id="UP000199706">
    <property type="component" value="Unassembled WGS sequence"/>
</dbReference>
<feature type="transmembrane region" description="Helical" evidence="8">
    <location>
        <begin position="269"/>
        <end position="292"/>
    </location>
</feature>
<dbReference type="CDD" id="cd06261">
    <property type="entry name" value="TM_PBP2"/>
    <property type="match status" value="1"/>
</dbReference>
<evidence type="ECO:0000256" key="3">
    <source>
        <dbReference type="ARBA" id="ARBA00022448"/>
    </source>
</evidence>
<dbReference type="GO" id="GO:0055085">
    <property type="term" value="P:transmembrane transport"/>
    <property type="evidence" value="ECO:0007669"/>
    <property type="project" value="InterPro"/>
</dbReference>
<dbReference type="InterPro" id="IPR035906">
    <property type="entry name" value="MetI-like_sf"/>
</dbReference>
<dbReference type="PANTHER" id="PTHR42929:SF5">
    <property type="entry name" value="ABC TRANSPORTER PERMEASE PROTEIN"/>
    <property type="match status" value="1"/>
</dbReference>